<gene>
    <name evidence="1" type="ORF">QP229_10545</name>
</gene>
<dbReference type="Proteomes" id="UP001230629">
    <property type="component" value="Unassembled WGS sequence"/>
</dbReference>
<dbReference type="Pfam" id="PF25209">
    <property type="entry name" value="Phage_capsid_4"/>
    <property type="match status" value="1"/>
</dbReference>
<feature type="non-terminal residue" evidence="1">
    <location>
        <position position="1"/>
    </location>
</feature>
<dbReference type="SUPFAM" id="SSF56563">
    <property type="entry name" value="Major capsid protein gp5"/>
    <property type="match status" value="1"/>
</dbReference>
<reference evidence="1" key="1">
    <citation type="submission" date="2023-05" db="EMBL/GenBank/DDBJ databases">
        <title>Cataloging the Phylogenetic Diversity of Human Bladder Bacteria.</title>
        <authorList>
            <person name="Du J."/>
        </authorList>
    </citation>
    <scope>NUCLEOTIDE SEQUENCE</scope>
    <source>
        <strain evidence="1">UMB8703</strain>
    </source>
</reference>
<evidence type="ECO:0008006" key="3">
    <source>
        <dbReference type="Google" id="ProtNLM"/>
    </source>
</evidence>
<accession>A0AAW6XXQ3</accession>
<dbReference type="AlphaFoldDB" id="A0AAW6XXQ3"/>
<protein>
    <recommendedName>
        <fullName evidence="3">Phage major capsid protein</fullName>
    </recommendedName>
</protein>
<evidence type="ECO:0000313" key="2">
    <source>
        <dbReference type="Proteomes" id="UP001230629"/>
    </source>
</evidence>
<evidence type="ECO:0000313" key="1">
    <source>
        <dbReference type="EMBL" id="MDK6900385.1"/>
    </source>
</evidence>
<organism evidence="1 2">
    <name type="scientific">Streptococcus agalactiae</name>
    <dbReference type="NCBI Taxonomy" id="1311"/>
    <lineage>
        <taxon>Bacteria</taxon>
        <taxon>Bacillati</taxon>
        <taxon>Bacillota</taxon>
        <taxon>Bacilli</taxon>
        <taxon>Lactobacillales</taxon>
        <taxon>Streptococcaceae</taxon>
        <taxon>Streptococcus</taxon>
    </lineage>
</organism>
<sequence length="327" mass="34899">TRPDETEGIPFVFRSLGEYAHALIGKESRPGATELAKRAYEGAVIGDTVARPAWLGNLERRIELKQPVTNLFTHTTDLPAEGMTVEYAQRKGESTVKVGVQANEGDPLPLGKPAQYEVKSAPVLTYGGAGKMSFQAIDRSSVSLLDDLLYLQALEYGRQIEAKTRSVFTERVKANTALAVGSITAGTVNEWIDTILALLAAYDDTPYPLDGIAVSPAVYAALAKLEYTPKALQFTGAPDRQQGTLTVATGSATFANLSVVRVPGWAGNAAAGFAKEAIAIKEAPGAPLRLQDTNVLDLTKDFAVYGYAAHFEPAPAAIRPITFTKAE</sequence>
<dbReference type="RefSeq" id="WP_285312059.1">
    <property type="nucleotide sequence ID" value="NZ_JASOIH010000039.1"/>
</dbReference>
<dbReference type="EMBL" id="JASOIH010000039">
    <property type="protein sequence ID" value="MDK6900385.1"/>
    <property type="molecule type" value="Genomic_DNA"/>
</dbReference>
<proteinExistence type="predicted"/>
<comment type="caution">
    <text evidence="1">The sequence shown here is derived from an EMBL/GenBank/DDBJ whole genome shotgun (WGS) entry which is preliminary data.</text>
</comment>
<name>A0AAW6XXQ3_STRAG</name>